<dbReference type="HAMAP" id="MF_00134_B">
    <property type="entry name" value="IGPS_B"/>
    <property type="match status" value="1"/>
</dbReference>
<name>A0ABS6SDM9_9SPHN</name>
<feature type="domain" description="Indole-3-glycerol phosphate synthase" evidence="7">
    <location>
        <begin position="5"/>
        <end position="258"/>
    </location>
</feature>
<accession>A0ABS6SDM9</accession>
<evidence type="ECO:0000259" key="7">
    <source>
        <dbReference type="Pfam" id="PF00218"/>
    </source>
</evidence>
<keyword evidence="3 6" id="KW-0822">Tryptophan biosynthesis</keyword>
<dbReference type="NCBIfam" id="NF001377">
    <property type="entry name" value="PRK00278.2-4"/>
    <property type="match status" value="1"/>
</dbReference>
<evidence type="ECO:0000256" key="2">
    <source>
        <dbReference type="ARBA" id="ARBA00022793"/>
    </source>
</evidence>
<evidence type="ECO:0000313" key="8">
    <source>
        <dbReference type="EMBL" id="MBV7256524.1"/>
    </source>
</evidence>
<dbReference type="GO" id="GO:0004425">
    <property type="term" value="F:indole-3-glycerol-phosphate synthase activity"/>
    <property type="evidence" value="ECO:0007669"/>
    <property type="project" value="UniProtKB-EC"/>
</dbReference>
<dbReference type="Pfam" id="PF00218">
    <property type="entry name" value="IGPS"/>
    <property type="match status" value="1"/>
</dbReference>
<dbReference type="NCBIfam" id="NF001373">
    <property type="entry name" value="PRK00278.1-6"/>
    <property type="match status" value="1"/>
</dbReference>
<evidence type="ECO:0000256" key="1">
    <source>
        <dbReference type="ARBA" id="ARBA00022605"/>
    </source>
</evidence>
<comment type="catalytic activity">
    <reaction evidence="6">
        <text>1-(2-carboxyphenylamino)-1-deoxy-D-ribulose 5-phosphate + H(+) = (1S,2R)-1-C-(indol-3-yl)glycerol 3-phosphate + CO2 + H2O</text>
        <dbReference type="Rhea" id="RHEA:23476"/>
        <dbReference type="ChEBI" id="CHEBI:15377"/>
        <dbReference type="ChEBI" id="CHEBI:15378"/>
        <dbReference type="ChEBI" id="CHEBI:16526"/>
        <dbReference type="ChEBI" id="CHEBI:58613"/>
        <dbReference type="ChEBI" id="CHEBI:58866"/>
        <dbReference type="EC" id="4.1.1.48"/>
    </reaction>
</comment>
<dbReference type="InterPro" id="IPR045186">
    <property type="entry name" value="Indole-3-glycerol_P_synth"/>
</dbReference>
<dbReference type="PANTHER" id="PTHR22854:SF2">
    <property type="entry name" value="INDOLE-3-GLYCEROL-PHOSPHATE SYNTHASE"/>
    <property type="match status" value="1"/>
</dbReference>
<evidence type="ECO:0000256" key="4">
    <source>
        <dbReference type="ARBA" id="ARBA00023141"/>
    </source>
</evidence>
<keyword evidence="4 6" id="KW-0057">Aromatic amino acid biosynthesis</keyword>
<evidence type="ECO:0000256" key="3">
    <source>
        <dbReference type="ARBA" id="ARBA00022822"/>
    </source>
</evidence>
<sequence length="261" mass="28786">MSDTLNEIVNYKRTQLRTRKREAPYPVLMAKASNMPPPRDFIATIEAVQGRHALIAELKKASPSKGLIRDDFDPVKLARAYMNGGAACLSVLTEDKWFQGSDEHLTTVRAAVNLPILRKDFIVDPYQVVESRVMGADCILLIMAALNPFEARDLEMLAIEQGLAVLIEVHDEAELEQALKMKSRLIGINNRNLKTLAVDLATTERLAPMVPRNRLVISESGLTHIDDLDRLAAAGAKAFLVGETLMREEDVGTATRSLIGG</sequence>
<reference evidence="8 9" key="1">
    <citation type="submission" date="2021-04" db="EMBL/GenBank/DDBJ databases">
        <authorList>
            <person name="Pira H."/>
            <person name="Risdian C."/>
            <person name="Wink J."/>
        </authorList>
    </citation>
    <scope>NUCLEOTIDE SEQUENCE [LARGE SCALE GENOMIC DNA]</scope>
    <source>
        <strain evidence="8 9">WHA3</strain>
    </source>
</reference>
<keyword evidence="1 6" id="KW-0028">Amino-acid biosynthesis</keyword>
<dbReference type="EMBL" id="JAGSPA010000002">
    <property type="protein sequence ID" value="MBV7256524.1"/>
    <property type="molecule type" value="Genomic_DNA"/>
</dbReference>
<comment type="caution">
    <text evidence="8">The sequence shown here is derived from an EMBL/GenBank/DDBJ whole genome shotgun (WGS) entry which is preliminary data.</text>
</comment>
<dbReference type="InterPro" id="IPR001468">
    <property type="entry name" value="Indole-3-GlycerolPSynthase_CS"/>
</dbReference>
<dbReference type="CDD" id="cd00331">
    <property type="entry name" value="IGPS"/>
    <property type="match status" value="1"/>
</dbReference>
<keyword evidence="9" id="KW-1185">Reference proteome</keyword>
<evidence type="ECO:0000313" key="9">
    <source>
        <dbReference type="Proteomes" id="UP000722336"/>
    </source>
</evidence>
<dbReference type="PROSITE" id="PS00614">
    <property type="entry name" value="IGPS"/>
    <property type="match status" value="1"/>
</dbReference>
<dbReference type="InterPro" id="IPR013798">
    <property type="entry name" value="Indole-3-glycerol_P_synth_dom"/>
</dbReference>
<dbReference type="Proteomes" id="UP000722336">
    <property type="component" value="Unassembled WGS sequence"/>
</dbReference>
<proteinExistence type="inferred from homology"/>
<dbReference type="NCBIfam" id="NF001370">
    <property type="entry name" value="PRK00278.1-2"/>
    <property type="match status" value="1"/>
</dbReference>
<dbReference type="PANTHER" id="PTHR22854">
    <property type="entry name" value="TRYPTOPHAN BIOSYNTHESIS PROTEIN"/>
    <property type="match status" value="1"/>
</dbReference>
<evidence type="ECO:0000256" key="5">
    <source>
        <dbReference type="ARBA" id="ARBA00023239"/>
    </source>
</evidence>
<dbReference type="RefSeq" id="WP_218445171.1">
    <property type="nucleotide sequence ID" value="NZ_JAGSPA010000002.1"/>
</dbReference>
<protein>
    <recommendedName>
        <fullName evidence="6">Indole-3-glycerol phosphate synthase</fullName>
        <shortName evidence="6">IGPS</shortName>
        <ecNumber evidence="6">4.1.1.48</ecNumber>
    </recommendedName>
</protein>
<gene>
    <name evidence="6 8" type="primary">trpC</name>
    <name evidence="8" type="ORF">KCG44_06970</name>
</gene>
<organism evidence="8 9">
    <name type="scientific">Pacificimonas pallii</name>
    <dbReference type="NCBI Taxonomy" id="2827236"/>
    <lineage>
        <taxon>Bacteria</taxon>
        <taxon>Pseudomonadati</taxon>
        <taxon>Pseudomonadota</taxon>
        <taxon>Alphaproteobacteria</taxon>
        <taxon>Sphingomonadales</taxon>
        <taxon>Sphingosinicellaceae</taxon>
        <taxon>Pacificimonas</taxon>
    </lineage>
</organism>
<evidence type="ECO:0000256" key="6">
    <source>
        <dbReference type="HAMAP-Rule" id="MF_00134"/>
    </source>
</evidence>
<comment type="pathway">
    <text evidence="6">Amino-acid biosynthesis; L-tryptophan biosynthesis; L-tryptophan from chorismate: step 4/5.</text>
</comment>
<dbReference type="EC" id="4.1.1.48" evidence="6"/>
<keyword evidence="5 6" id="KW-0456">Lyase</keyword>
<comment type="similarity">
    <text evidence="6">Belongs to the TrpC family.</text>
</comment>
<keyword evidence="2 6" id="KW-0210">Decarboxylase</keyword>